<evidence type="ECO:0000313" key="5">
    <source>
        <dbReference type="EMBL" id="KAJ3488507.1"/>
    </source>
</evidence>
<dbReference type="GO" id="GO:0002188">
    <property type="term" value="P:translation reinitiation"/>
    <property type="evidence" value="ECO:0007669"/>
    <property type="project" value="TreeGrafter"/>
</dbReference>
<comment type="subunit">
    <text evidence="2">Interacts with the 40S ribosomal subunit.</text>
</comment>
<dbReference type="EMBL" id="JANAWD010000065">
    <property type="protein sequence ID" value="KAJ3488507.1"/>
    <property type="molecule type" value="Genomic_DNA"/>
</dbReference>
<gene>
    <name evidence="5" type="ORF">NLI96_g2778</name>
</gene>
<comment type="caution">
    <text evidence="5">The sequence shown here is derived from an EMBL/GenBank/DDBJ whole genome shotgun (WGS) entry which is preliminary data.</text>
</comment>
<dbReference type="Gene3D" id="3.30.780.10">
    <property type="entry name" value="SUI1-like domain"/>
    <property type="match status" value="1"/>
</dbReference>
<sequence length="192" mass="21016">MSTAAESSTQAKAPLQVRYCEICSFPLEYCEFGSSAKRCKEWLQGEDTALYERYYSDEALQAKVGTLSLEAQTKLEADAVAKEAKAERKADAALKKKMVSSQRILMFFYTHPHVEGVTRVDLKKAAKLFAQKFATGSSVTKNPQGLEEIVVQGDVSGEIVEMIEDGVGLLKGVPKDNIVEIEEKKKKGGGGD</sequence>
<dbReference type="PROSITE" id="PS50296">
    <property type="entry name" value="SUI1"/>
    <property type="match status" value="1"/>
</dbReference>
<evidence type="ECO:0000259" key="4">
    <source>
        <dbReference type="PROSITE" id="PS50296"/>
    </source>
</evidence>
<dbReference type="InterPro" id="IPR048517">
    <property type="entry name" value="DENR_N"/>
</dbReference>
<evidence type="ECO:0000256" key="3">
    <source>
        <dbReference type="ARBA" id="ARBA00020058"/>
    </source>
</evidence>
<dbReference type="Proteomes" id="UP001212997">
    <property type="component" value="Unassembled WGS sequence"/>
</dbReference>
<dbReference type="InterPro" id="IPR001950">
    <property type="entry name" value="SUI1"/>
</dbReference>
<evidence type="ECO:0000256" key="1">
    <source>
        <dbReference type="ARBA" id="ARBA00007514"/>
    </source>
</evidence>
<dbReference type="Pfam" id="PF21023">
    <property type="entry name" value="DENR_N"/>
    <property type="match status" value="1"/>
</dbReference>
<evidence type="ECO:0000313" key="6">
    <source>
        <dbReference type="Proteomes" id="UP001212997"/>
    </source>
</evidence>
<dbReference type="InterPro" id="IPR036877">
    <property type="entry name" value="SUI1_dom_sf"/>
</dbReference>
<proteinExistence type="inferred from homology"/>
<dbReference type="GO" id="GO:0001731">
    <property type="term" value="P:formation of translation preinitiation complex"/>
    <property type="evidence" value="ECO:0007669"/>
    <property type="project" value="TreeGrafter"/>
</dbReference>
<reference evidence="5" key="1">
    <citation type="submission" date="2022-07" db="EMBL/GenBank/DDBJ databases">
        <title>Genome Sequence of Physisporinus lineatus.</title>
        <authorList>
            <person name="Buettner E."/>
        </authorList>
    </citation>
    <scope>NUCLEOTIDE SEQUENCE</scope>
    <source>
        <strain evidence="5">VT162</strain>
    </source>
</reference>
<protein>
    <recommendedName>
        <fullName evidence="3">Translation machinery-associated protein 22</fullName>
    </recommendedName>
</protein>
<evidence type="ECO:0000256" key="2">
    <source>
        <dbReference type="ARBA" id="ARBA00011742"/>
    </source>
</evidence>
<organism evidence="5 6">
    <name type="scientific">Meripilus lineatus</name>
    <dbReference type="NCBI Taxonomy" id="2056292"/>
    <lineage>
        <taxon>Eukaryota</taxon>
        <taxon>Fungi</taxon>
        <taxon>Dikarya</taxon>
        <taxon>Basidiomycota</taxon>
        <taxon>Agaricomycotina</taxon>
        <taxon>Agaricomycetes</taxon>
        <taxon>Polyporales</taxon>
        <taxon>Meripilaceae</taxon>
        <taxon>Meripilus</taxon>
    </lineage>
</organism>
<name>A0AAD5VDI8_9APHY</name>
<dbReference type="CDD" id="cd11607">
    <property type="entry name" value="DENR_C"/>
    <property type="match status" value="1"/>
</dbReference>
<dbReference type="InterPro" id="IPR050318">
    <property type="entry name" value="DENR/SUI1_TIF"/>
</dbReference>
<dbReference type="Pfam" id="PF01253">
    <property type="entry name" value="SUI1"/>
    <property type="match status" value="1"/>
</dbReference>
<comment type="similarity">
    <text evidence="1">Belongs to the DENR family.</text>
</comment>
<dbReference type="GO" id="GO:0003743">
    <property type="term" value="F:translation initiation factor activity"/>
    <property type="evidence" value="ECO:0007669"/>
    <property type="project" value="InterPro"/>
</dbReference>
<dbReference type="SUPFAM" id="SSF55159">
    <property type="entry name" value="eIF1-like"/>
    <property type="match status" value="1"/>
</dbReference>
<feature type="domain" description="SUI1" evidence="4">
    <location>
        <begin position="114"/>
        <end position="167"/>
    </location>
</feature>
<dbReference type="GO" id="GO:0003729">
    <property type="term" value="F:mRNA binding"/>
    <property type="evidence" value="ECO:0007669"/>
    <property type="project" value="TreeGrafter"/>
</dbReference>
<dbReference type="PANTHER" id="PTHR12789">
    <property type="entry name" value="DENSITY-REGULATED PROTEIN HOMOLOG"/>
    <property type="match status" value="1"/>
</dbReference>
<keyword evidence="6" id="KW-1185">Reference proteome</keyword>
<dbReference type="AlphaFoldDB" id="A0AAD5VDI8"/>
<accession>A0AAD5VDI8</accession>
<dbReference type="PANTHER" id="PTHR12789:SF0">
    <property type="entry name" value="DENSITY-REGULATED PROTEIN"/>
    <property type="match status" value="1"/>
</dbReference>
<dbReference type="InterPro" id="IPR046447">
    <property type="entry name" value="DENR_C"/>
</dbReference>